<keyword evidence="1" id="KW-0732">Signal</keyword>
<evidence type="ECO:0000313" key="3">
    <source>
        <dbReference type="EMBL" id="GMT08995.1"/>
    </source>
</evidence>
<dbReference type="AlphaFoldDB" id="A0AAV5URX4"/>
<comment type="caution">
    <text evidence="3">The sequence shown here is derived from an EMBL/GenBank/DDBJ whole genome shotgun (WGS) entry which is preliminary data.</text>
</comment>
<dbReference type="PROSITE" id="PS00134">
    <property type="entry name" value="TRYPSIN_HIS"/>
    <property type="match status" value="1"/>
</dbReference>
<feature type="domain" description="Peptidase S1" evidence="2">
    <location>
        <begin position="77"/>
        <end position="250"/>
    </location>
</feature>
<feature type="chain" id="PRO_5043753120" description="Peptidase S1 domain-containing protein" evidence="1">
    <location>
        <begin position="34"/>
        <end position="250"/>
    </location>
</feature>
<dbReference type="PROSITE" id="PS50240">
    <property type="entry name" value="TRYPSIN_DOM"/>
    <property type="match status" value="1"/>
</dbReference>
<feature type="signal peptide" evidence="1">
    <location>
        <begin position="1"/>
        <end position="33"/>
    </location>
</feature>
<dbReference type="InterPro" id="IPR051333">
    <property type="entry name" value="CLIP_Serine_Protease"/>
</dbReference>
<proteinExistence type="predicted"/>
<evidence type="ECO:0000256" key="1">
    <source>
        <dbReference type="SAM" id="SignalP"/>
    </source>
</evidence>
<dbReference type="GO" id="GO:0006508">
    <property type="term" value="P:proteolysis"/>
    <property type="evidence" value="ECO:0007669"/>
    <property type="project" value="InterPro"/>
</dbReference>
<organism evidence="3 4">
    <name type="scientific">Pristionchus fissidentatus</name>
    <dbReference type="NCBI Taxonomy" id="1538716"/>
    <lineage>
        <taxon>Eukaryota</taxon>
        <taxon>Metazoa</taxon>
        <taxon>Ecdysozoa</taxon>
        <taxon>Nematoda</taxon>
        <taxon>Chromadorea</taxon>
        <taxon>Rhabditida</taxon>
        <taxon>Rhabditina</taxon>
        <taxon>Diplogasteromorpha</taxon>
        <taxon>Diplogasteroidea</taxon>
        <taxon>Neodiplogasteridae</taxon>
        <taxon>Pristionchus</taxon>
    </lineage>
</organism>
<name>A0AAV5URX4_9BILA</name>
<keyword evidence="4" id="KW-1185">Reference proteome</keyword>
<dbReference type="SUPFAM" id="SSF50494">
    <property type="entry name" value="Trypsin-like serine proteases"/>
    <property type="match status" value="1"/>
</dbReference>
<evidence type="ECO:0000259" key="2">
    <source>
        <dbReference type="PROSITE" id="PS50240"/>
    </source>
</evidence>
<reference evidence="3" key="1">
    <citation type="submission" date="2023-10" db="EMBL/GenBank/DDBJ databases">
        <title>Genome assembly of Pristionchus species.</title>
        <authorList>
            <person name="Yoshida K."/>
            <person name="Sommer R.J."/>
        </authorList>
    </citation>
    <scope>NUCLEOTIDE SEQUENCE</scope>
    <source>
        <strain evidence="3">RS5133</strain>
    </source>
</reference>
<dbReference type="InterPro" id="IPR001254">
    <property type="entry name" value="Trypsin_dom"/>
</dbReference>
<evidence type="ECO:0000313" key="4">
    <source>
        <dbReference type="Proteomes" id="UP001432322"/>
    </source>
</evidence>
<dbReference type="PANTHER" id="PTHR24260">
    <property type="match status" value="1"/>
</dbReference>
<dbReference type="PANTHER" id="PTHR24260:SF141">
    <property type="entry name" value="TRYPSIN-LIKE PROTEASE TRY-5"/>
    <property type="match status" value="1"/>
</dbReference>
<protein>
    <recommendedName>
        <fullName evidence="2">Peptidase S1 domain-containing protein</fullName>
    </recommendedName>
</protein>
<dbReference type="EMBL" id="BTSY01000001">
    <property type="protein sequence ID" value="GMT08995.1"/>
    <property type="molecule type" value="Genomic_DNA"/>
</dbReference>
<dbReference type="InterPro" id="IPR009003">
    <property type="entry name" value="Peptidase_S1_PA"/>
</dbReference>
<dbReference type="Proteomes" id="UP001432322">
    <property type="component" value="Unassembled WGS sequence"/>
</dbReference>
<gene>
    <name evidence="3" type="ORF">PFISCL1PPCAC_292</name>
</gene>
<dbReference type="Pfam" id="PF00089">
    <property type="entry name" value="Trypsin"/>
    <property type="match status" value="1"/>
</dbReference>
<sequence length="250" mass="26983">SPPFTPTPLVMATRSTLILLLLTLASLIYSTPSAPNHSNPQPHTPKLRVDFEKSHYDFDNCGLPSGGRARRHGGDDYVDGMDFVVQPGADAYRGEMPWAVAILTEVSSSSTPLLCTGTLISRRHVITAAHCLSTASNLPVRVAAARCNSTDHMPLADYIRWSEVKYGGECLYGGGADCTEDMVTKSAFIKSITLFPFFTEECAGGSDVMLLELTEDVDVPHACLPHVHDVEILKGAAYHSFAWGASNGQN</sequence>
<dbReference type="InterPro" id="IPR018114">
    <property type="entry name" value="TRYPSIN_HIS"/>
</dbReference>
<dbReference type="InterPro" id="IPR043504">
    <property type="entry name" value="Peptidase_S1_PA_chymotrypsin"/>
</dbReference>
<feature type="non-terminal residue" evidence="3">
    <location>
        <position position="1"/>
    </location>
</feature>
<accession>A0AAV5URX4</accession>
<dbReference type="GO" id="GO:0004252">
    <property type="term" value="F:serine-type endopeptidase activity"/>
    <property type="evidence" value="ECO:0007669"/>
    <property type="project" value="InterPro"/>
</dbReference>
<dbReference type="Gene3D" id="2.40.10.10">
    <property type="entry name" value="Trypsin-like serine proteases"/>
    <property type="match status" value="1"/>
</dbReference>